<name>A0ABD2T6R3_9SOLN</name>
<comment type="caution">
    <text evidence="1">The sequence shown here is derived from an EMBL/GenBank/DDBJ whole genome shotgun (WGS) entry which is preliminary data.</text>
</comment>
<proteinExistence type="predicted"/>
<gene>
    <name evidence="1" type="ORF">AABB24_020107</name>
</gene>
<dbReference type="PANTHER" id="PTHR48258">
    <property type="entry name" value="DUF4218 DOMAIN-CONTAINING PROTEIN-RELATED"/>
    <property type="match status" value="1"/>
</dbReference>
<dbReference type="EMBL" id="JBJKTR010000012">
    <property type="protein sequence ID" value="KAL3351857.1"/>
    <property type="molecule type" value="Genomic_DNA"/>
</dbReference>
<reference evidence="1 2" key="1">
    <citation type="submission" date="2024-05" db="EMBL/GenBank/DDBJ databases">
        <title>De novo assembly of an allotetraploid wild potato.</title>
        <authorList>
            <person name="Hosaka A.J."/>
        </authorList>
    </citation>
    <scope>NUCLEOTIDE SEQUENCE [LARGE SCALE GENOMIC DNA]</scope>
    <source>
        <tissue evidence="1">Young leaves</tissue>
    </source>
</reference>
<organism evidence="1 2">
    <name type="scientific">Solanum stoloniferum</name>
    <dbReference type="NCBI Taxonomy" id="62892"/>
    <lineage>
        <taxon>Eukaryota</taxon>
        <taxon>Viridiplantae</taxon>
        <taxon>Streptophyta</taxon>
        <taxon>Embryophyta</taxon>
        <taxon>Tracheophyta</taxon>
        <taxon>Spermatophyta</taxon>
        <taxon>Magnoliopsida</taxon>
        <taxon>eudicotyledons</taxon>
        <taxon>Gunneridae</taxon>
        <taxon>Pentapetalae</taxon>
        <taxon>asterids</taxon>
        <taxon>lamiids</taxon>
        <taxon>Solanales</taxon>
        <taxon>Solanaceae</taxon>
        <taxon>Solanoideae</taxon>
        <taxon>Solaneae</taxon>
        <taxon>Solanum</taxon>
    </lineage>
</organism>
<accession>A0ABD2T6R3</accession>
<dbReference type="EMBL" id="JBJKTR010000012">
    <property type="protein sequence ID" value="KAL3351858.1"/>
    <property type="molecule type" value="Genomic_DNA"/>
</dbReference>
<sequence length="103" mass="11708">MKSHDFHILMQHLLPIAICKILPDKVTAVLMELSSFFRQLCAKNLSLSDLDSICSHYQPLRNIFWSHILYNHGSLTCHLVTKAKLGVQCSIDGCILWKGIQDT</sequence>
<keyword evidence="2" id="KW-1185">Reference proteome</keyword>
<dbReference type="EMBL" id="JBJKTR010000012">
    <property type="protein sequence ID" value="KAL3351859.1"/>
    <property type="molecule type" value="Genomic_DNA"/>
</dbReference>
<evidence type="ECO:0000313" key="1">
    <source>
        <dbReference type="EMBL" id="KAL3351859.1"/>
    </source>
</evidence>
<dbReference type="Proteomes" id="UP001627284">
    <property type="component" value="Unassembled WGS sequence"/>
</dbReference>
<dbReference type="AlphaFoldDB" id="A0ABD2T6R3"/>
<evidence type="ECO:0000313" key="2">
    <source>
        <dbReference type="Proteomes" id="UP001627284"/>
    </source>
</evidence>
<dbReference type="PANTHER" id="PTHR48258:SF15">
    <property type="entry name" value="OS02G0543900 PROTEIN"/>
    <property type="match status" value="1"/>
</dbReference>
<protein>
    <submittedName>
        <fullName evidence="1">Uncharacterized protein</fullName>
    </submittedName>
</protein>